<accession>A0A926VE40</accession>
<sequence length="455" mass="49486">MLTANELFDEAYYLNSNSDVAVAVSRGEFSTGFLHYNQFGQFEQRDPSAYFDTSYYLQKYQDVASEVNAGKTTAFTHFINFGQIEDRNPNQLFDTKYYLQQYQDVAAAVNTDILTGIQHFIEFGDREGRAPSSFVDTNFYLGRNTDVANAVKQGTIGATEHFIAFGSKEGRIPRQLFDKIYVFGDSQSDDGNLYAILGGFLPPSPPYFGGRFTNGRVWTEYLAPQLALPVDPANNFAIGGAQTGNEDVISFEGAPPAPPLQKQVDNFVATHPVADPKALYVVYAGGNDYLVGGATEAGPTINNLATAVTKLAAIGGKNFMMPNLPNPSGSPFSVSQSPEFQQSYTQLVDQHASILAATIPNLEKSLNINIIPVDFTGFLRQVRANPQNYGITNLGNVVPGAGGSPEVANFTLPPGVNPDQYLYWDLAHLSTHTHQLISEAALRATTAIGEVVEIL</sequence>
<dbReference type="CDD" id="cd01846">
    <property type="entry name" value="fatty_acyltransferase_like"/>
    <property type="match status" value="1"/>
</dbReference>
<dbReference type="SUPFAM" id="SSF52266">
    <property type="entry name" value="SGNH hydrolase"/>
    <property type="match status" value="1"/>
</dbReference>
<name>A0A926VE40_9CYAN</name>
<dbReference type="InterPro" id="IPR036514">
    <property type="entry name" value="SGNH_hydro_sf"/>
</dbReference>
<organism evidence="2 3">
    <name type="scientific">Aerosakkonema funiforme FACHB-1375</name>
    <dbReference type="NCBI Taxonomy" id="2949571"/>
    <lineage>
        <taxon>Bacteria</taxon>
        <taxon>Bacillati</taxon>
        <taxon>Cyanobacteriota</taxon>
        <taxon>Cyanophyceae</taxon>
        <taxon>Oscillatoriophycideae</taxon>
        <taxon>Aerosakkonematales</taxon>
        <taxon>Aerosakkonemataceae</taxon>
        <taxon>Aerosakkonema</taxon>
    </lineage>
</organism>
<comment type="caution">
    <text evidence="2">The sequence shown here is derived from an EMBL/GenBank/DDBJ whole genome shotgun (WGS) entry which is preliminary data.</text>
</comment>
<reference evidence="2" key="2">
    <citation type="submission" date="2020-08" db="EMBL/GenBank/DDBJ databases">
        <authorList>
            <person name="Chen M."/>
            <person name="Teng W."/>
            <person name="Zhao L."/>
            <person name="Hu C."/>
            <person name="Zhou Y."/>
            <person name="Han B."/>
            <person name="Song L."/>
            <person name="Shu W."/>
        </authorList>
    </citation>
    <scope>NUCLEOTIDE SEQUENCE</scope>
    <source>
        <strain evidence="2">FACHB-1375</strain>
    </source>
</reference>
<dbReference type="GO" id="GO:0016788">
    <property type="term" value="F:hydrolase activity, acting on ester bonds"/>
    <property type="evidence" value="ECO:0007669"/>
    <property type="project" value="InterPro"/>
</dbReference>
<dbReference type="RefSeq" id="WP_190464850.1">
    <property type="nucleotide sequence ID" value="NZ_JACJPW010000030.1"/>
</dbReference>
<evidence type="ECO:0000256" key="1">
    <source>
        <dbReference type="ARBA" id="ARBA00008668"/>
    </source>
</evidence>
<gene>
    <name evidence="2" type="ORF">H6G03_13125</name>
</gene>
<dbReference type="AlphaFoldDB" id="A0A926VE40"/>
<evidence type="ECO:0000313" key="3">
    <source>
        <dbReference type="Proteomes" id="UP000641646"/>
    </source>
</evidence>
<dbReference type="Proteomes" id="UP000641646">
    <property type="component" value="Unassembled WGS sequence"/>
</dbReference>
<dbReference type="PANTHER" id="PTHR22835">
    <property type="entry name" value="ZINC FINGER FYVE DOMAIN CONTAINING PROTEIN"/>
    <property type="match status" value="1"/>
</dbReference>
<proteinExistence type="inferred from homology"/>
<dbReference type="InterPro" id="IPR001087">
    <property type="entry name" value="GDSL"/>
</dbReference>
<dbReference type="EMBL" id="JACJPW010000030">
    <property type="protein sequence ID" value="MBD2182038.1"/>
    <property type="molecule type" value="Genomic_DNA"/>
</dbReference>
<dbReference type="Gene3D" id="3.40.50.1110">
    <property type="entry name" value="SGNH hydrolase"/>
    <property type="match status" value="1"/>
</dbReference>
<keyword evidence="2" id="KW-0378">Hydrolase</keyword>
<dbReference type="Pfam" id="PF00657">
    <property type="entry name" value="Lipase_GDSL"/>
    <property type="match status" value="1"/>
</dbReference>
<evidence type="ECO:0000313" key="2">
    <source>
        <dbReference type="EMBL" id="MBD2182038.1"/>
    </source>
</evidence>
<keyword evidence="3" id="KW-1185">Reference proteome</keyword>
<reference evidence="2" key="1">
    <citation type="journal article" date="2015" name="ISME J.">
        <title>Draft Genome Sequence of Streptomyces incarnatus NRRL8089, which Produces the Nucleoside Antibiotic Sinefungin.</title>
        <authorList>
            <person name="Oshima K."/>
            <person name="Hattori M."/>
            <person name="Shimizu H."/>
            <person name="Fukuda K."/>
            <person name="Nemoto M."/>
            <person name="Inagaki K."/>
            <person name="Tamura T."/>
        </authorList>
    </citation>
    <scope>NUCLEOTIDE SEQUENCE</scope>
    <source>
        <strain evidence="2">FACHB-1375</strain>
    </source>
</reference>
<dbReference type="PANTHER" id="PTHR22835:SF659">
    <property type="entry name" value="GDSL LIPASE_ACYLHYDROLASE, PUTATIVE (AFU_ORTHOLOGUE AFUA_2G00510)-RELATED"/>
    <property type="match status" value="1"/>
</dbReference>
<protein>
    <submittedName>
        <fullName evidence="2">SGNH/GDSL hydrolase family protein</fullName>
    </submittedName>
</protein>
<comment type="similarity">
    <text evidence="1">Belongs to the 'GDSL' lipolytic enzyme family.</text>
</comment>